<name>A0AAD6YJ59_9AGAR</name>
<feature type="region of interest" description="Disordered" evidence="1">
    <location>
        <begin position="109"/>
        <end position="128"/>
    </location>
</feature>
<proteinExistence type="predicted"/>
<evidence type="ECO:0000256" key="1">
    <source>
        <dbReference type="SAM" id="MobiDB-lite"/>
    </source>
</evidence>
<reference evidence="2" key="1">
    <citation type="submission" date="2023-03" db="EMBL/GenBank/DDBJ databases">
        <title>Massive genome expansion in bonnet fungi (Mycena s.s.) driven by repeated elements and novel gene families across ecological guilds.</title>
        <authorList>
            <consortium name="Lawrence Berkeley National Laboratory"/>
            <person name="Harder C.B."/>
            <person name="Miyauchi S."/>
            <person name="Viragh M."/>
            <person name="Kuo A."/>
            <person name="Thoen E."/>
            <person name="Andreopoulos B."/>
            <person name="Lu D."/>
            <person name="Skrede I."/>
            <person name="Drula E."/>
            <person name="Henrissat B."/>
            <person name="Morin E."/>
            <person name="Kohler A."/>
            <person name="Barry K."/>
            <person name="LaButti K."/>
            <person name="Morin E."/>
            <person name="Salamov A."/>
            <person name="Lipzen A."/>
            <person name="Mereny Z."/>
            <person name="Hegedus B."/>
            <person name="Baldrian P."/>
            <person name="Stursova M."/>
            <person name="Weitz H."/>
            <person name="Taylor A."/>
            <person name="Grigoriev I.V."/>
            <person name="Nagy L.G."/>
            <person name="Martin F."/>
            <person name="Kauserud H."/>
        </authorList>
    </citation>
    <scope>NUCLEOTIDE SEQUENCE</scope>
    <source>
        <strain evidence="2">9144</strain>
    </source>
</reference>
<evidence type="ECO:0000313" key="2">
    <source>
        <dbReference type="EMBL" id="KAJ7217991.1"/>
    </source>
</evidence>
<keyword evidence="3" id="KW-1185">Reference proteome</keyword>
<dbReference type="AlphaFoldDB" id="A0AAD6YJ59"/>
<protein>
    <submittedName>
        <fullName evidence="2">Uncharacterized protein</fullName>
    </submittedName>
</protein>
<organism evidence="2 3">
    <name type="scientific">Mycena pura</name>
    <dbReference type="NCBI Taxonomy" id="153505"/>
    <lineage>
        <taxon>Eukaryota</taxon>
        <taxon>Fungi</taxon>
        <taxon>Dikarya</taxon>
        <taxon>Basidiomycota</taxon>
        <taxon>Agaricomycotina</taxon>
        <taxon>Agaricomycetes</taxon>
        <taxon>Agaricomycetidae</taxon>
        <taxon>Agaricales</taxon>
        <taxon>Marasmiineae</taxon>
        <taxon>Mycenaceae</taxon>
        <taxon>Mycena</taxon>
    </lineage>
</organism>
<evidence type="ECO:0000313" key="3">
    <source>
        <dbReference type="Proteomes" id="UP001219525"/>
    </source>
</evidence>
<accession>A0AAD6YJ59</accession>
<sequence length="128" mass="13533">MGSPYPCGYTGFTRVGTSSIGYTRVTRGYTTLISHVDVMPAVPIQDVPKGEAELKLEDGWDNIEFNLFYSFSTTRTLPAGKPVPVPTGTGAQPPRVRVQVAAGIPTGLPVPMPKDGHFQKAGLAGDGT</sequence>
<gene>
    <name evidence="2" type="ORF">GGX14DRAFT_390700</name>
</gene>
<dbReference type="EMBL" id="JARJCW010000013">
    <property type="protein sequence ID" value="KAJ7217991.1"/>
    <property type="molecule type" value="Genomic_DNA"/>
</dbReference>
<dbReference type="Proteomes" id="UP001219525">
    <property type="component" value="Unassembled WGS sequence"/>
</dbReference>
<comment type="caution">
    <text evidence="2">The sequence shown here is derived from an EMBL/GenBank/DDBJ whole genome shotgun (WGS) entry which is preliminary data.</text>
</comment>